<accession>A0A368V9R0</accession>
<evidence type="ECO:0000313" key="5">
    <source>
        <dbReference type="Proteomes" id="UP000253065"/>
    </source>
</evidence>
<proteinExistence type="predicted"/>
<organism evidence="3 4">
    <name type="scientific">Marinobacter nauticus</name>
    <name type="common">Marinobacter hydrocarbonoclasticus</name>
    <name type="synonym">Marinobacter aquaeolei</name>
    <dbReference type="NCBI Taxonomy" id="2743"/>
    <lineage>
        <taxon>Bacteria</taxon>
        <taxon>Pseudomonadati</taxon>
        <taxon>Pseudomonadota</taxon>
        <taxon>Gammaproteobacteria</taxon>
        <taxon>Pseudomonadales</taxon>
        <taxon>Marinobacteraceae</taxon>
        <taxon>Marinobacter</taxon>
    </lineage>
</organism>
<comment type="caution">
    <text evidence="3">The sequence shown here is derived from an EMBL/GenBank/DDBJ whole genome shotgun (WGS) entry which is preliminary data.</text>
</comment>
<evidence type="ECO:0000256" key="1">
    <source>
        <dbReference type="SAM" id="MobiDB-lite"/>
    </source>
</evidence>
<evidence type="ECO:0000313" key="4">
    <source>
        <dbReference type="Proteomes" id="UP000252795"/>
    </source>
</evidence>
<reference evidence="3 4" key="1">
    <citation type="submission" date="2018-07" db="EMBL/GenBank/DDBJ databases">
        <title>Freshwater and sediment microbial communities from various areas in North America, analyzing microbe dynamics in response to fracking.</title>
        <authorList>
            <person name="Lamendella R."/>
        </authorList>
    </citation>
    <scope>NUCLEOTIDE SEQUENCE [LARGE SCALE GENOMIC DNA]</scope>
    <source>
        <strain evidence="3 4">114E</strain>
        <strain evidence="2 5">114E_o</strain>
    </source>
</reference>
<dbReference type="InterPro" id="IPR009228">
    <property type="entry name" value="Capsid_scaffold_GpO"/>
</dbReference>
<name>A0A368V9R0_MARNT</name>
<dbReference type="EMBL" id="QPJB01000001">
    <property type="protein sequence ID" value="RCW37858.1"/>
    <property type="molecule type" value="Genomic_DNA"/>
</dbReference>
<dbReference type="Pfam" id="PF05929">
    <property type="entry name" value="Phage_GPO"/>
    <property type="match status" value="1"/>
</dbReference>
<dbReference type="AlphaFoldDB" id="A0A368V9R0"/>
<sequence length="275" mass="30777">MKKWFRVATEGATTDGRAISRAWIEQMAKNFNPQKYGARVWLEHMRGMFADGPFKALGDVHALRAEENADGKMELFAQIEPTNDLVSMNKERQKIYTSIEVDPEFSDTGEAYLVGLAVTDSPASLGTEMLQFSASAKTNPLNDRKQRPENLFTAALETELDFTEETGGESGSDPEEPSLFEKVKALFTKHREAGAAKFADFKKDLESTLGLFVSEAQELRSELEKTQGHYSQLKKDHETLEQQFNELKTQLEKSPHNHSQRPPATGGENAILTDC</sequence>
<protein>
    <submittedName>
        <fullName evidence="3">Capsid scaffolding serine peptidase GPO</fullName>
    </submittedName>
</protein>
<dbReference type="RefSeq" id="WP_113878924.1">
    <property type="nucleotide sequence ID" value="NZ_QNSA01000001.1"/>
</dbReference>
<dbReference type="Proteomes" id="UP000252795">
    <property type="component" value="Unassembled WGS sequence"/>
</dbReference>
<evidence type="ECO:0000313" key="3">
    <source>
        <dbReference type="EMBL" id="RCW37858.1"/>
    </source>
</evidence>
<feature type="region of interest" description="Disordered" evidence="1">
    <location>
        <begin position="245"/>
        <end position="275"/>
    </location>
</feature>
<evidence type="ECO:0000313" key="2">
    <source>
        <dbReference type="EMBL" id="RBP77012.1"/>
    </source>
</evidence>
<gene>
    <name evidence="3" type="ORF">DET51_101195</name>
    <name evidence="2" type="ORF">DET64_101196</name>
</gene>
<keyword evidence="5" id="KW-1185">Reference proteome</keyword>
<dbReference type="EMBL" id="QNSA01000001">
    <property type="protein sequence ID" value="RBP77012.1"/>
    <property type="molecule type" value="Genomic_DNA"/>
</dbReference>
<dbReference type="Proteomes" id="UP000253065">
    <property type="component" value="Unassembled WGS sequence"/>
</dbReference>